<protein>
    <recommendedName>
        <fullName evidence="4">Tail protein</fullName>
    </recommendedName>
</protein>
<dbReference type="EMBL" id="MT142521">
    <property type="protein sequence ID" value="QJA83955.1"/>
    <property type="molecule type" value="Genomic_DNA"/>
</dbReference>
<proteinExistence type="predicted"/>
<reference evidence="3" key="1">
    <citation type="submission" date="2020-03" db="EMBL/GenBank/DDBJ databases">
        <title>The deep terrestrial virosphere.</title>
        <authorList>
            <person name="Holmfeldt K."/>
            <person name="Nilsson E."/>
            <person name="Simone D."/>
            <person name="Lopez-Fernandez M."/>
            <person name="Wu X."/>
            <person name="de Brujin I."/>
            <person name="Lundin D."/>
            <person name="Andersson A."/>
            <person name="Bertilsson S."/>
            <person name="Dopson M."/>
        </authorList>
    </citation>
    <scope>NUCLEOTIDE SEQUENCE</scope>
    <source>
        <strain evidence="2">MM415A00243</strain>
        <strain evidence="1">MM415B00422</strain>
        <strain evidence="3">TM448B01434</strain>
    </source>
</reference>
<name>A0A6M3XMB1_9ZZZZ</name>
<dbReference type="AlphaFoldDB" id="A0A6M3XMB1"/>
<sequence length="429" mass="45731">MAVPINLFTRHTSVAFDDQTNYLTKSAEAVDANWRWLDCEVVLPDKVSLGREQEQYIRPNSAVGAVSPPIVGGRHGGELTIREVFKGQASSGWAAEDATAFSPIAELLADAIGGTVDLTFVDQNCVGNAVSATVDVTLATGYECGALVAWGVDGGTSVRGMGWIKDVTDDAQDTITLAAVPTGSGNNPTALDTTYASKTGYLSLDQPTAKTFRAPGHDEDWDFRAISCVPKSAKISLMPGMPPSVEIAYDVGDYEWDMTDDGTVRNPDSYQSFPAITDANGARFLIDGTEYTRGFGAGVEIEIVNTIDYFKGGGLEGYAAFVIPHREVTVKFQVPIQDSDLSANYLNWTNKFTAGTAFSFQFELGVIVGQVLSIYCPALKLSEQPQLVTVGNETVGLEITAKPSVPTGDATTHDGVAGCENTVFRFAVA</sequence>
<accession>A0A6M3XMB1</accession>
<evidence type="ECO:0008006" key="4">
    <source>
        <dbReference type="Google" id="ProtNLM"/>
    </source>
</evidence>
<dbReference type="EMBL" id="MT141535">
    <property type="protein sequence ID" value="QJA65255.1"/>
    <property type="molecule type" value="Genomic_DNA"/>
</dbReference>
<dbReference type="EMBL" id="MT144760">
    <property type="protein sequence ID" value="QJH98959.1"/>
    <property type="molecule type" value="Genomic_DNA"/>
</dbReference>
<evidence type="ECO:0000313" key="3">
    <source>
        <dbReference type="EMBL" id="QJH98959.1"/>
    </source>
</evidence>
<evidence type="ECO:0000313" key="2">
    <source>
        <dbReference type="EMBL" id="QJA83955.1"/>
    </source>
</evidence>
<gene>
    <name evidence="2" type="ORF">MM415A00243_0017</name>
    <name evidence="1" type="ORF">MM415B00422_0017</name>
    <name evidence="3" type="ORF">TM448B01434_0012</name>
</gene>
<evidence type="ECO:0000313" key="1">
    <source>
        <dbReference type="EMBL" id="QJA65255.1"/>
    </source>
</evidence>
<organism evidence="3">
    <name type="scientific">viral metagenome</name>
    <dbReference type="NCBI Taxonomy" id="1070528"/>
    <lineage>
        <taxon>unclassified sequences</taxon>
        <taxon>metagenomes</taxon>
        <taxon>organismal metagenomes</taxon>
    </lineage>
</organism>